<organism evidence="9 10">
    <name type="scientific">Kalanchoe fedtschenkoi</name>
    <name type="common">Lavender scallops</name>
    <name type="synonym">South American air plant</name>
    <dbReference type="NCBI Taxonomy" id="63787"/>
    <lineage>
        <taxon>Eukaryota</taxon>
        <taxon>Viridiplantae</taxon>
        <taxon>Streptophyta</taxon>
        <taxon>Embryophyta</taxon>
        <taxon>Tracheophyta</taxon>
        <taxon>Spermatophyta</taxon>
        <taxon>Magnoliopsida</taxon>
        <taxon>eudicotyledons</taxon>
        <taxon>Gunneridae</taxon>
        <taxon>Pentapetalae</taxon>
        <taxon>Saxifragales</taxon>
        <taxon>Crassulaceae</taxon>
        <taxon>Kalanchoe</taxon>
    </lineage>
</organism>
<dbReference type="InterPro" id="IPR009057">
    <property type="entry name" value="Homeodomain-like_sf"/>
</dbReference>
<feature type="domain" description="HTH myb-type" evidence="8">
    <location>
        <begin position="169"/>
        <end position="227"/>
    </location>
</feature>
<protein>
    <recommendedName>
        <fullName evidence="8">HTH myb-type domain-containing protein</fullName>
    </recommendedName>
</protein>
<dbReference type="InterPro" id="IPR006447">
    <property type="entry name" value="Myb_dom_plants"/>
</dbReference>
<keyword evidence="6" id="KW-0175">Coiled coil</keyword>
<keyword evidence="4" id="KW-0804">Transcription</keyword>
<name>A0A7N0TAE3_KALFE</name>
<dbReference type="InterPro" id="IPR044787">
    <property type="entry name" value="HHO5-like"/>
</dbReference>
<dbReference type="GO" id="GO:0005634">
    <property type="term" value="C:nucleus"/>
    <property type="evidence" value="ECO:0007669"/>
    <property type="project" value="UniProtKB-SubCell"/>
</dbReference>
<dbReference type="Gene3D" id="1.10.10.60">
    <property type="entry name" value="Homeodomain-like"/>
    <property type="match status" value="1"/>
</dbReference>
<dbReference type="NCBIfam" id="TIGR01557">
    <property type="entry name" value="myb_SHAQKYF"/>
    <property type="match status" value="1"/>
</dbReference>
<feature type="coiled-coil region" evidence="6">
    <location>
        <begin position="27"/>
        <end position="72"/>
    </location>
</feature>
<dbReference type="InterPro" id="IPR017930">
    <property type="entry name" value="Myb_dom"/>
</dbReference>
<dbReference type="SUPFAM" id="SSF46689">
    <property type="entry name" value="Homeodomain-like"/>
    <property type="match status" value="1"/>
</dbReference>
<sequence>MDPDPTHDFLKIAPPVDDPPRRKLQGLADYLAGLEAERRKVEAFERELPLCLGLLNDAVERFREELRKCREAVDRSFDKVRGPNSENDDDDRKNWMSSVQLWNPHPDDSSEFNSSSSNLDLMIGGCFGDGISLVRLCGENVRNPGKALINESKMQKRIQHQQAQQLVCRKQRRCWSLELHQRFVDALKQLGGFEVATPKQIRDIMRVEGLTNDEVKSHLQKYRLHFRKAPSTPMPATSNGPTASRDDQLSTRLHSKSHSMYSPQGPLGRSSAMLDEGGDDENEGHSWRNRVIFRPACMPTC</sequence>
<comment type="subcellular location">
    <subcellularLocation>
        <location evidence="1">Nucleus</location>
    </subcellularLocation>
</comment>
<evidence type="ECO:0000256" key="6">
    <source>
        <dbReference type="SAM" id="Coils"/>
    </source>
</evidence>
<evidence type="ECO:0000256" key="4">
    <source>
        <dbReference type="ARBA" id="ARBA00023163"/>
    </source>
</evidence>
<proteinExistence type="predicted"/>
<feature type="region of interest" description="Disordered" evidence="7">
    <location>
        <begin position="227"/>
        <end position="287"/>
    </location>
</feature>
<evidence type="ECO:0000313" key="10">
    <source>
        <dbReference type="Proteomes" id="UP000594263"/>
    </source>
</evidence>
<keyword evidence="5" id="KW-0539">Nucleus</keyword>
<dbReference type="PROSITE" id="PS51294">
    <property type="entry name" value="HTH_MYB"/>
    <property type="match status" value="1"/>
</dbReference>
<reference evidence="9" key="1">
    <citation type="submission" date="2021-01" db="UniProtKB">
        <authorList>
            <consortium name="EnsemblPlants"/>
        </authorList>
    </citation>
    <scope>IDENTIFICATION</scope>
</reference>
<keyword evidence="3" id="KW-0238">DNA-binding</keyword>
<dbReference type="Gramene" id="Kaladp0028s0045.1.v1.1">
    <property type="protein sequence ID" value="Kaladp0028s0045.1.v1.1"/>
    <property type="gene ID" value="Kaladp0028s0045.v1.1"/>
</dbReference>
<keyword evidence="2" id="KW-0805">Transcription regulation</keyword>
<dbReference type="GO" id="GO:0003677">
    <property type="term" value="F:DNA binding"/>
    <property type="evidence" value="ECO:0007669"/>
    <property type="project" value="UniProtKB-KW"/>
</dbReference>
<keyword evidence="10" id="KW-1185">Reference proteome</keyword>
<evidence type="ECO:0000259" key="8">
    <source>
        <dbReference type="PROSITE" id="PS51294"/>
    </source>
</evidence>
<dbReference type="GO" id="GO:0003700">
    <property type="term" value="F:DNA-binding transcription factor activity"/>
    <property type="evidence" value="ECO:0007669"/>
    <property type="project" value="InterPro"/>
</dbReference>
<evidence type="ECO:0000256" key="7">
    <source>
        <dbReference type="SAM" id="MobiDB-lite"/>
    </source>
</evidence>
<dbReference type="EnsemblPlants" id="Kaladp0028s0045.1.v1.1">
    <property type="protein sequence ID" value="Kaladp0028s0045.1.v1.1"/>
    <property type="gene ID" value="Kaladp0028s0045.v1.1"/>
</dbReference>
<evidence type="ECO:0000313" key="9">
    <source>
        <dbReference type="EnsemblPlants" id="Kaladp0028s0045.1.v1.1"/>
    </source>
</evidence>
<dbReference type="OMA" id="WNVESKP"/>
<dbReference type="PANTHER" id="PTHR31003:SF47">
    <property type="entry name" value="TRANSCRIPTION FACTOR BOA-LIKE"/>
    <property type="match status" value="1"/>
</dbReference>
<dbReference type="PANTHER" id="PTHR31003">
    <property type="entry name" value="MYB FAMILY TRANSCRIPTION FACTOR"/>
    <property type="match status" value="1"/>
</dbReference>
<accession>A0A7N0TAE3</accession>
<evidence type="ECO:0000256" key="5">
    <source>
        <dbReference type="ARBA" id="ARBA00023242"/>
    </source>
</evidence>
<dbReference type="FunFam" id="1.10.10.60:FF:000002">
    <property type="entry name" value="Myb family transcription factor"/>
    <property type="match status" value="1"/>
</dbReference>
<evidence type="ECO:0000256" key="1">
    <source>
        <dbReference type="ARBA" id="ARBA00004123"/>
    </source>
</evidence>
<dbReference type="InterPro" id="IPR058673">
    <property type="entry name" value="HHO5-like_N"/>
</dbReference>
<evidence type="ECO:0000256" key="3">
    <source>
        <dbReference type="ARBA" id="ARBA00023125"/>
    </source>
</evidence>
<dbReference type="AlphaFoldDB" id="A0A7N0TAE3"/>
<evidence type="ECO:0000256" key="2">
    <source>
        <dbReference type="ARBA" id="ARBA00023015"/>
    </source>
</evidence>
<dbReference type="Pfam" id="PF26575">
    <property type="entry name" value="HHO5_N"/>
    <property type="match status" value="1"/>
</dbReference>
<dbReference type="Proteomes" id="UP000594263">
    <property type="component" value="Unplaced"/>
</dbReference>